<sequence length="356" mass="39785">MKNHFKSNLFTLTKKHKTSLKITALCGILGTLFSLNAFADGKLTVYCSVQNTTCEKVTQTFSKKYNVETQFVRNSTGTILGKIKAEHNNPQADVWYGGTLEPHLQAADQGLLASYRSPLQKEIMPRFNQLMQQRGDFISIIYLMELSIGINTEKLAKLGSTEPQCFNDLLDPVFKDQVQYADPRVSGTGYSFLTTLVQLWGEEKAFDYFKKLHGNVSQYAKSGLATANLSTGEVAVDVSFMHSYVREKDKGAPVKGILPCEGIGYTLGAASIIKGARNLDNAKLFIDYVLSKEAQEIPWREADSYQLPTNIYAQPSPKASDPTKLKLIDIDFIRFGSNEESKRLLEKWFEATKADN</sequence>
<dbReference type="EMBL" id="SMGJ01000002">
    <property type="protein sequence ID" value="TCK70380.1"/>
    <property type="molecule type" value="Genomic_DNA"/>
</dbReference>
<comment type="caution">
    <text evidence="3">The sequence shown here is derived from an EMBL/GenBank/DDBJ whole genome shotgun (WGS) entry which is preliminary data.</text>
</comment>
<feature type="signal peptide" evidence="2">
    <location>
        <begin position="1"/>
        <end position="39"/>
    </location>
</feature>
<dbReference type="InterPro" id="IPR026045">
    <property type="entry name" value="Ferric-bd"/>
</dbReference>
<dbReference type="PIRSF" id="PIRSF002825">
    <property type="entry name" value="CfbpA"/>
    <property type="match status" value="1"/>
</dbReference>
<feature type="chain" id="PRO_5030099161" evidence="2">
    <location>
        <begin position="40"/>
        <end position="356"/>
    </location>
</feature>
<gene>
    <name evidence="3" type="ORF">EV692_0650</name>
</gene>
<accession>A0A4R1L0H8</accession>
<dbReference type="GO" id="GO:0030288">
    <property type="term" value="C:outer membrane-bounded periplasmic space"/>
    <property type="evidence" value="ECO:0007669"/>
    <property type="project" value="TreeGrafter"/>
</dbReference>
<keyword evidence="1 2" id="KW-0732">Signal</keyword>
<organism evidence="3 4">
    <name type="scientific">Lonepinella koalarum</name>
    <dbReference type="NCBI Taxonomy" id="53417"/>
    <lineage>
        <taxon>Bacteria</taxon>
        <taxon>Pseudomonadati</taxon>
        <taxon>Pseudomonadota</taxon>
        <taxon>Gammaproteobacteria</taxon>
        <taxon>Pasteurellales</taxon>
        <taxon>Pasteurellaceae</taxon>
        <taxon>Lonepinella</taxon>
    </lineage>
</organism>
<dbReference type="Gene3D" id="3.40.190.10">
    <property type="entry name" value="Periplasmic binding protein-like II"/>
    <property type="match status" value="2"/>
</dbReference>
<name>A0A4R1L0H8_9PAST</name>
<dbReference type="GO" id="GO:0015888">
    <property type="term" value="P:thiamine transport"/>
    <property type="evidence" value="ECO:0007669"/>
    <property type="project" value="TreeGrafter"/>
</dbReference>
<dbReference type="CDD" id="cd13544">
    <property type="entry name" value="PBP2_Fbp_like_1"/>
    <property type="match status" value="1"/>
</dbReference>
<evidence type="ECO:0000256" key="1">
    <source>
        <dbReference type="ARBA" id="ARBA00022729"/>
    </source>
</evidence>
<reference evidence="3 4" key="1">
    <citation type="submission" date="2019-03" db="EMBL/GenBank/DDBJ databases">
        <title>Genomic Encyclopedia of Type Strains, Phase IV (KMG-IV): sequencing the most valuable type-strain genomes for metagenomic binning, comparative biology and taxonomic classification.</title>
        <authorList>
            <person name="Goeker M."/>
        </authorList>
    </citation>
    <scope>NUCLEOTIDE SEQUENCE [LARGE SCALE GENOMIC DNA]</scope>
    <source>
        <strain evidence="3 4">DSM 10053</strain>
    </source>
</reference>
<dbReference type="SUPFAM" id="SSF53850">
    <property type="entry name" value="Periplasmic binding protein-like II"/>
    <property type="match status" value="1"/>
</dbReference>
<dbReference type="Pfam" id="PF13343">
    <property type="entry name" value="SBP_bac_6"/>
    <property type="match status" value="1"/>
</dbReference>
<dbReference type="PANTHER" id="PTHR30006:SF2">
    <property type="entry name" value="ABC TRANSPORTER SUBSTRATE-BINDING PROTEIN"/>
    <property type="match status" value="1"/>
</dbReference>
<dbReference type="Proteomes" id="UP000295496">
    <property type="component" value="Unassembled WGS sequence"/>
</dbReference>
<dbReference type="PANTHER" id="PTHR30006">
    <property type="entry name" value="THIAMINE-BINDING PERIPLASMIC PROTEIN-RELATED"/>
    <property type="match status" value="1"/>
</dbReference>
<protein>
    <submittedName>
        <fullName evidence="3">Iron(III) transport system substrate-binding protein</fullName>
    </submittedName>
</protein>
<dbReference type="AlphaFoldDB" id="A0A4R1L0H8"/>
<evidence type="ECO:0000256" key="2">
    <source>
        <dbReference type="SAM" id="SignalP"/>
    </source>
</evidence>
<keyword evidence="4" id="KW-1185">Reference proteome</keyword>
<proteinExistence type="predicted"/>
<dbReference type="GO" id="GO:0030975">
    <property type="term" value="F:thiamine binding"/>
    <property type="evidence" value="ECO:0007669"/>
    <property type="project" value="TreeGrafter"/>
</dbReference>
<evidence type="ECO:0000313" key="3">
    <source>
        <dbReference type="EMBL" id="TCK70380.1"/>
    </source>
</evidence>
<dbReference type="GO" id="GO:0030976">
    <property type="term" value="F:thiamine pyrophosphate binding"/>
    <property type="evidence" value="ECO:0007669"/>
    <property type="project" value="TreeGrafter"/>
</dbReference>
<dbReference type="RefSeq" id="WP_132300499.1">
    <property type="nucleotide sequence ID" value="NZ_CP170642.1"/>
</dbReference>
<evidence type="ECO:0000313" key="4">
    <source>
        <dbReference type="Proteomes" id="UP000295496"/>
    </source>
</evidence>